<sequence length="703" mass="79129">MSDSPSSSEPCHCNGKFAFTHTPNCTSPSRHPSFCHCIACESALHPNCESSACMNCTSDRLDQKIKSLEEQGTTPHVHLKMEGGPKHGLPVNGEEILTVFARICPTCQAEHPGNLVIIKYRHTSSRASQVYLSFRQVTRVEHPSKVGNQDPDEVGRGSLWLFASRLEEARVFFQIFHDRVISDSSECCRAPSDEAPPFVVVIRSVEKTFICAEMISLRTTIYASLVWLLFWESVHASSFKPNCTLPPTGTNYVSGPNTRGTMSILWNCLSVIFLCTWSIQHLNVPAMRPQTDNTWQKIWWAILDSRTKIKWMMFTILVPEYIVGKALNELVANNDSRWGDWDKVTTYMANMGYFIIDFGDYWLETSSSDSVRFVEEENVPWGPTKFTKPATPSYSLQKVIQESLEKPYLSASTRLNMSRLSHTYWALSAEQLRLLTPDFLDPPDVPIRQLEVLDRSDALVKALALVQLSYLIIQLVARKIGGLPSAQLEIATLAFSASSFITYILYWNRPQGVESVHVLKPKCAPSTETIDRVAAHGPAYFWTKLRHEYVFEKTFDFEPIPNDGLMVVSGIRTFGNNDELFILAGGAFLGGTIFGAIHCLAWDFPFPTHGEAIAWRACSVVTTSLPLLSAFPLSLWMHWHPWNEQPEKSPGVRLALGLTLILGFLVPYVLARLFLIVEMFRSLFFLPPEAFVDTWSGSFPHLG</sequence>
<name>A0A2J6QSU2_HYAVF</name>
<dbReference type="AlphaFoldDB" id="A0A2J6QSU2"/>
<gene>
    <name evidence="2" type="ORF">L207DRAFT_574311</name>
</gene>
<feature type="transmembrane region" description="Helical" evidence="1">
    <location>
        <begin position="488"/>
        <end position="506"/>
    </location>
</feature>
<feature type="transmembrane region" description="Helical" evidence="1">
    <location>
        <begin position="580"/>
        <end position="601"/>
    </location>
</feature>
<dbReference type="Proteomes" id="UP000235786">
    <property type="component" value="Unassembled WGS sequence"/>
</dbReference>
<evidence type="ECO:0000313" key="3">
    <source>
        <dbReference type="Proteomes" id="UP000235786"/>
    </source>
</evidence>
<dbReference type="PANTHER" id="PTHR35043:SF7">
    <property type="entry name" value="TRANSCRIPTION FACTOR DOMAIN-CONTAINING PROTEIN"/>
    <property type="match status" value="1"/>
</dbReference>
<keyword evidence="1" id="KW-0472">Membrane</keyword>
<dbReference type="OrthoDB" id="3061561at2759"/>
<proteinExistence type="predicted"/>
<keyword evidence="1" id="KW-1133">Transmembrane helix</keyword>
<feature type="transmembrane region" description="Helical" evidence="1">
    <location>
        <begin position="613"/>
        <end position="634"/>
    </location>
</feature>
<dbReference type="EMBL" id="KZ613975">
    <property type="protein sequence ID" value="PMD29331.1"/>
    <property type="molecule type" value="Genomic_DNA"/>
</dbReference>
<dbReference type="PANTHER" id="PTHR35043">
    <property type="entry name" value="TRANSCRIPTION FACTOR DOMAIN-CONTAINING PROTEIN"/>
    <property type="match status" value="1"/>
</dbReference>
<keyword evidence="1" id="KW-0812">Transmembrane</keyword>
<organism evidence="2 3">
    <name type="scientific">Hyaloscypha variabilis (strain UAMH 11265 / GT02V1 / F)</name>
    <name type="common">Meliniomyces variabilis</name>
    <dbReference type="NCBI Taxonomy" id="1149755"/>
    <lineage>
        <taxon>Eukaryota</taxon>
        <taxon>Fungi</taxon>
        <taxon>Dikarya</taxon>
        <taxon>Ascomycota</taxon>
        <taxon>Pezizomycotina</taxon>
        <taxon>Leotiomycetes</taxon>
        <taxon>Helotiales</taxon>
        <taxon>Hyaloscyphaceae</taxon>
        <taxon>Hyaloscypha</taxon>
        <taxon>Hyaloscypha variabilis</taxon>
    </lineage>
</organism>
<reference evidence="2 3" key="1">
    <citation type="submission" date="2016-04" db="EMBL/GenBank/DDBJ databases">
        <title>A degradative enzymes factory behind the ericoid mycorrhizal symbiosis.</title>
        <authorList>
            <consortium name="DOE Joint Genome Institute"/>
            <person name="Martino E."/>
            <person name="Morin E."/>
            <person name="Grelet G."/>
            <person name="Kuo A."/>
            <person name="Kohler A."/>
            <person name="Daghino S."/>
            <person name="Barry K."/>
            <person name="Choi C."/>
            <person name="Cichocki N."/>
            <person name="Clum A."/>
            <person name="Copeland A."/>
            <person name="Hainaut M."/>
            <person name="Haridas S."/>
            <person name="Labutti K."/>
            <person name="Lindquist E."/>
            <person name="Lipzen A."/>
            <person name="Khouja H.-R."/>
            <person name="Murat C."/>
            <person name="Ohm R."/>
            <person name="Olson A."/>
            <person name="Spatafora J."/>
            <person name="Veneault-Fourrey C."/>
            <person name="Henrissat B."/>
            <person name="Grigoriev I."/>
            <person name="Martin F."/>
            <person name="Perotto S."/>
        </authorList>
    </citation>
    <scope>NUCLEOTIDE SEQUENCE [LARGE SCALE GENOMIC DNA]</scope>
    <source>
        <strain evidence="2 3">F</strain>
    </source>
</reference>
<evidence type="ECO:0000313" key="2">
    <source>
        <dbReference type="EMBL" id="PMD29331.1"/>
    </source>
</evidence>
<evidence type="ECO:0000256" key="1">
    <source>
        <dbReference type="SAM" id="Phobius"/>
    </source>
</evidence>
<keyword evidence="3" id="KW-1185">Reference proteome</keyword>
<feature type="transmembrane region" description="Helical" evidence="1">
    <location>
        <begin position="654"/>
        <end position="675"/>
    </location>
</feature>
<accession>A0A2J6QSU2</accession>
<protein>
    <submittedName>
        <fullName evidence="2">Uncharacterized protein</fullName>
    </submittedName>
</protein>